<comment type="cofactor">
    <cofactor evidence="1">
        <name>FAD</name>
        <dbReference type="ChEBI" id="CHEBI:57692"/>
    </cofactor>
</comment>
<keyword evidence="2" id="KW-0285">Flavoprotein</keyword>
<evidence type="ECO:0000313" key="7">
    <source>
        <dbReference type="EMBL" id="AHJ14247.1"/>
    </source>
</evidence>
<dbReference type="InterPro" id="IPR050315">
    <property type="entry name" value="FAD-oxidoreductase_2"/>
</dbReference>
<dbReference type="PANTHER" id="PTHR43400:SF10">
    <property type="entry name" value="3-OXOSTEROID 1-DEHYDROGENASE"/>
    <property type="match status" value="1"/>
</dbReference>
<dbReference type="PRINTS" id="PR00411">
    <property type="entry name" value="PNDRDTASEI"/>
</dbReference>
<name>A0AA86E3W5_SULMK</name>
<dbReference type="SUPFAM" id="SSF51905">
    <property type="entry name" value="FAD/NAD(P)-binding domain"/>
    <property type="match status" value="1"/>
</dbReference>
<proteinExistence type="predicted"/>
<evidence type="ECO:0000313" key="8">
    <source>
        <dbReference type="Proteomes" id="UP000019322"/>
    </source>
</evidence>
<sequence length="490" mass="52884">MSIKFDAEYDVVVIGGGGSGLSAAVQVARNGNTCAVLEKGSTTGGSSSFAEGHAAFESDEQEKRGIHVSKTEAFNTYMDYSHWRADPALISRFVENAATTIVKMRDEIGAHYENVEITAPDQPGELVTWHLPEGEVARVIELLEADAIRRGVDLFMSTSATEVLRENGKIIGVKAIDADGQEVILGAKAVIVGTGGYANNPEMMDKYAKYNIGKDLINVGAEGNTGDGIKMVLEAGGIENPNIGTRLLFPLMRDKTITSHTNAAGFQPYFWVDQTGKRFVNEIVGLNFGHAGDVVASLPGAMYWSILSKESIDHLVNIGNDVGLGIYVRNYEKLVNLSNEIAADATDKDRTNVLSAGTIEELATKMKIAPSILRAEVDEYNNYCDAGEDKKFHKRAKYLHTIKEGPFYAIKMETGIMITMGALQINEYMEALNSDHEPISGLYVVGCDAGGLYGESYTLPIPGSANGFALTSGWLAADDISEKIKSGKLK</sequence>
<evidence type="ECO:0000256" key="1">
    <source>
        <dbReference type="ARBA" id="ARBA00001974"/>
    </source>
</evidence>
<organism evidence="7 8">
    <name type="scientific">Sulfurospirillum multivorans (strain DM 12446 / JCM 15788 / NBRC 109480)</name>
    <dbReference type="NCBI Taxonomy" id="1150621"/>
    <lineage>
        <taxon>Bacteria</taxon>
        <taxon>Pseudomonadati</taxon>
        <taxon>Campylobacterota</taxon>
        <taxon>Epsilonproteobacteria</taxon>
        <taxon>Campylobacterales</taxon>
        <taxon>Sulfurospirillaceae</taxon>
        <taxon>Sulfurospirillum</taxon>
    </lineage>
</organism>
<feature type="domain" description="FAD-dependent oxidoreductase 2 FAD-binding" evidence="6">
    <location>
        <begin position="10"/>
        <end position="457"/>
    </location>
</feature>
<dbReference type="Pfam" id="PF00890">
    <property type="entry name" value="FAD_binding_2"/>
    <property type="match status" value="1"/>
</dbReference>
<evidence type="ECO:0000256" key="3">
    <source>
        <dbReference type="ARBA" id="ARBA00022827"/>
    </source>
</evidence>
<evidence type="ECO:0000256" key="5">
    <source>
        <dbReference type="SAM" id="MobiDB-lite"/>
    </source>
</evidence>
<reference evidence="7 8" key="1">
    <citation type="journal article" date="2014" name="Environ. Microbiol.">
        <title>Insights into organohalide respiration and the versatile catabolism of Sulfurospirillum multivorans gained from comparative genomics and physiological studies.</title>
        <authorList>
            <person name="Goris T."/>
            <person name="Schubert T."/>
            <person name="Gadkari J."/>
            <person name="Wubet T."/>
            <person name="Tarkka M."/>
            <person name="Buscot F."/>
            <person name="Adrian L."/>
            <person name="Diekert G."/>
        </authorList>
    </citation>
    <scope>NUCLEOTIDE SEQUENCE [LARGE SCALE GENOMIC DNA]</scope>
    <source>
        <strain evidence="8">DM 12446 / JCM 15788 / NBRC 109480</strain>
    </source>
</reference>
<gene>
    <name evidence="7" type="ORF">SMUL_3018</name>
</gene>
<dbReference type="RefSeq" id="WP_025346075.1">
    <property type="nucleotide sequence ID" value="NZ_CP007201.1"/>
</dbReference>
<evidence type="ECO:0000259" key="6">
    <source>
        <dbReference type="Pfam" id="PF00890"/>
    </source>
</evidence>
<dbReference type="KEGG" id="smul:SMUL_3018"/>
<dbReference type="InterPro" id="IPR003953">
    <property type="entry name" value="FAD-dep_OxRdtase_2_FAD-bd"/>
</dbReference>
<evidence type="ECO:0000256" key="4">
    <source>
        <dbReference type="ARBA" id="ARBA00023002"/>
    </source>
</evidence>
<dbReference type="GO" id="GO:0008202">
    <property type="term" value="P:steroid metabolic process"/>
    <property type="evidence" value="ECO:0007669"/>
    <property type="project" value="UniProtKB-ARBA"/>
</dbReference>
<keyword evidence="4" id="KW-0560">Oxidoreductase</keyword>
<dbReference type="AlphaFoldDB" id="A0AA86E3W5"/>
<feature type="region of interest" description="Disordered" evidence="5">
    <location>
        <begin position="41"/>
        <end position="62"/>
    </location>
</feature>
<dbReference type="SUPFAM" id="SSF56425">
    <property type="entry name" value="Succinate dehydrogenase/fumarate reductase flavoprotein, catalytic domain"/>
    <property type="match status" value="1"/>
</dbReference>
<dbReference type="Gene3D" id="3.50.50.60">
    <property type="entry name" value="FAD/NAD(P)-binding domain"/>
    <property type="match status" value="1"/>
</dbReference>
<dbReference type="GO" id="GO:0016491">
    <property type="term" value="F:oxidoreductase activity"/>
    <property type="evidence" value="ECO:0007669"/>
    <property type="project" value="UniProtKB-KW"/>
</dbReference>
<dbReference type="Proteomes" id="UP000019322">
    <property type="component" value="Chromosome"/>
</dbReference>
<dbReference type="InterPro" id="IPR036188">
    <property type="entry name" value="FAD/NAD-bd_sf"/>
</dbReference>
<protein>
    <submittedName>
        <fullName evidence="7">Fumarate reductase-like flavoprotein</fullName>
    </submittedName>
</protein>
<dbReference type="InterPro" id="IPR027477">
    <property type="entry name" value="Succ_DH/fumarate_Rdtase_cat_sf"/>
</dbReference>
<dbReference type="EMBL" id="CP007201">
    <property type="protein sequence ID" value="AHJ14247.1"/>
    <property type="molecule type" value="Genomic_DNA"/>
</dbReference>
<dbReference type="Gene3D" id="3.90.700.10">
    <property type="entry name" value="Succinate dehydrogenase/fumarate reductase flavoprotein, catalytic domain"/>
    <property type="match status" value="1"/>
</dbReference>
<dbReference type="PANTHER" id="PTHR43400">
    <property type="entry name" value="FUMARATE REDUCTASE"/>
    <property type="match status" value="1"/>
</dbReference>
<accession>A0AA86E3W5</accession>
<keyword evidence="3" id="KW-0274">FAD</keyword>
<evidence type="ECO:0000256" key="2">
    <source>
        <dbReference type="ARBA" id="ARBA00022630"/>
    </source>
</evidence>